<dbReference type="STRING" id="1938817.SAMN06296008_10652"/>
<feature type="coiled-coil region" evidence="1">
    <location>
        <begin position="20"/>
        <end position="61"/>
    </location>
</feature>
<name>A0A1W1ZNV9_9BURK</name>
<proteinExistence type="predicted"/>
<dbReference type="RefSeq" id="WP_084283388.1">
    <property type="nucleotide sequence ID" value="NZ_FWXJ01000006.1"/>
</dbReference>
<evidence type="ECO:0008006" key="4">
    <source>
        <dbReference type="Google" id="ProtNLM"/>
    </source>
</evidence>
<dbReference type="OrthoDB" id="8926616at2"/>
<evidence type="ECO:0000313" key="2">
    <source>
        <dbReference type="EMBL" id="SMC50225.1"/>
    </source>
</evidence>
<gene>
    <name evidence="2" type="ORF">SAMN06296008_10652</name>
</gene>
<organism evidence="2 3">
    <name type="scientific">Polynucleobacter kasalickyi</name>
    <dbReference type="NCBI Taxonomy" id="1938817"/>
    <lineage>
        <taxon>Bacteria</taxon>
        <taxon>Pseudomonadati</taxon>
        <taxon>Pseudomonadota</taxon>
        <taxon>Betaproteobacteria</taxon>
        <taxon>Burkholderiales</taxon>
        <taxon>Burkholderiaceae</taxon>
        <taxon>Polynucleobacter</taxon>
    </lineage>
</organism>
<dbReference type="AlphaFoldDB" id="A0A1W1ZNV9"/>
<dbReference type="Proteomes" id="UP000192708">
    <property type="component" value="Unassembled WGS sequence"/>
</dbReference>
<reference evidence="2 3" key="1">
    <citation type="submission" date="2017-04" db="EMBL/GenBank/DDBJ databases">
        <authorList>
            <person name="Afonso C.L."/>
            <person name="Miller P.J."/>
            <person name="Scott M.A."/>
            <person name="Spackman E."/>
            <person name="Goraichik I."/>
            <person name="Dimitrov K.M."/>
            <person name="Suarez D.L."/>
            <person name="Swayne D.E."/>
        </authorList>
    </citation>
    <scope>NUCLEOTIDE SEQUENCE [LARGE SCALE GENOMIC DNA]</scope>
    <source>
        <strain evidence="2 3">VK13</strain>
    </source>
</reference>
<evidence type="ECO:0000256" key="1">
    <source>
        <dbReference type="SAM" id="Coils"/>
    </source>
</evidence>
<keyword evidence="3" id="KW-1185">Reference proteome</keyword>
<accession>A0A1W1ZNV9</accession>
<sequence length="85" mass="9638">MSEINSKLISQTPGELIARMEILQRKLSQLNVQLGGLMTERRTMENKIADAQTRIQKILNKLPQTTDTRQLDLLDNGTVETSLDE</sequence>
<protein>
    <recommendedName>
        <fullName evidence="4">DUF904 domain-containing protein</fullName>
    </recommendedName>
</protein>
<keyword evidence="1" id="KW-0175">Coiled coil</keyword>
<dbReference type="EMBL" id="FWXJ01000006">
    <property type="protein sequence ID" value="SMC50225.1"/>
    <property type="molecule type" value="Genomic_DNA"/>
</dbReference>
<evidence type="ECO:0000313" key="3">
    <source>
        <dbReference type="Proteomes" id="UP000192708"/>
    </source>
</evidence>